<name>A0ABN6M0W4_9BACT</name>
<evidence type="ECO:0000256" key="1">
    <source>
        <dbReference type="ARBA" id="ARBA00005224"/>
    </source>
</evidence>
<keyword evidence="4 10" id="KW-0808">Transferase</keyword>
<dbReference type="InterPro" id="IPR002133">
    <property type="entry name" value="S-AdoMet_synthetase"/>
</dbReference>
<evidence type="ECO:0000256" key="5">
    <source>
        <dbReference type="ARBA" id="ARBA00022723"/>
    </source>
</evidence>
<dbReference type="Gene3D" id="3.30.300.10">
    <property type="match status" value="3"/>
</dbReference>
<keyword evidence="7 10" id="KW-0067">ATP-binding</keyword>
<feature type="binding site" evidence="10">
    <location>
        <position position="241"/>
    </location>
    <ligand>
        <name>L-methionine</name>
        <dbReference type="ChEBI" id="CHEBI:57844"/>
        <note>ligand shared between two neighboring subunits</note>
    </ligand>
</feature>
<dbReference type="InterPro" id="IPR022631">
    <property type="entry name" value="ADOMET_SYNTHASE_CS"/>
</dbReference>
<accession>A0ABN6M0W4</accession>
<evidence type="ECO:0000256" key="6">
    <source>
        <dbReference type="ARBA" id="ARBA00022741"/>
    </source>
</evidence>
<keyword evidence="8 10" id="KW-0460">Magnesium</keyword>
<dbReference type="InterPro" id="IPR022629">
    <property type="entry name" value="S-AdoMet_synt_central"/>
</dbReference>
<comment type="cofactor">
    <cofactor evidence="10">
        <name>K(+)</name>
        <dbReference type="ChEBI" id="CHEBI:29103"/>
    </cofactor>
    <text evidence="10">Binds 1 potassium ion per subunit.</text>
</comment>
<feature type="binding site" description="in other chain" evidence="10">
    <location>
        <begin position="247"/>
        <end position="248"/>
    </location>
    <ligand>
        <name>ATP</name>
        <dbReference type="ChEBI" id="CHEBI:30616"/>
        <note>ligand shared between two neighboring subunits</note>
    </ligand>
</feature>
<feature type="binding site" evidence="10">
    <location>
        <position position="264"/>
    </location>
    <ligand>
        <name>ATP</name>
        <dbReference type="ChEBI" id="CHEBI:30616"/>
        <note>ligand shared between two neighboring subunits</note>
    </ligand>
</feature>
<dbReference type="PANTHER" id="PTHR11964">
    <property type="entry name" value="S-ADENOSYLMETHIONINE SYNTHETASE"/>
    <property type="match status" value="1"/>
</dbReference>
<feature type="binding site" evidence="10">
    <location>
        <position position="43"/>
    </location>
    <ligand>
        <name>K(+)</name>
        <dbReference type="ChEBI" id="CHEBI:29103"/>
    </ligand>
</feature>
<comment type="cofactor">
    <cofactor evidence="10">
        <name>Mg(2+)</name>
        <dbReference type="ChEBI" id="CHEBI:18420"/>
    </cofactor>
    <text evidence="10">Binds 2 divalent ions per subunit.</text>
</comment>
<dbReference type="Pfam" id="PF02772">
    <property type="entry name" value="S-AdoMet_synt_M"/>
    <property type="match status" value="1"/>
</dbReference>
<evidence type="ECO:0000256" key="10">
    <source>
        <dbReference type="HAMAP-Rule" id="MF_00086"/>
    </source>
</evidence>
<dbReference type="PROSITE" id="PS00377">
    <property type="entry name" value="ADOMET_SYNTHASE_2"/>
    <property type="match status" value="1"/>
</dbReference>
<proteinExistence type="inferred from homology"/>
<dbReference type="EC" id="2.5.1.6" evidence="10"/>
<dbReference type="NCBIfam" id="TIGR01034">
    <property type="entry name" value="metK"/>
    <property type="match status" value="1"/>
</dbReference>
<feature type="domain" description="S-adenosylmethionine synthetase N-terminal" evidence="13">
    <location>
        <begin position="4"/>
        <end position="101"/>
    </location>
</feature>
<dbReference type="InterPro" id="IPR022636">
    <property type="entry name" value="S-AdoMet_synthetase_sfam"/>
</dbReference>
<evidence type="ECO:0000259" key="14">
    <source>
        <dbReference type="Pfam" id="PF02772"/>
    </source>
</evidence>
<dbReference type="EMBL" id="AP025516">
    <property type="protein sequence ID" value="BDD85750.1"/>
    <property type="molecule type" value="Genomic_DNA"/>
</dbReference>
<keyword evidence="9 10" id="KW-0630">Potassium</keyword>
<feature type="binding site" description="in other chain" evidence="10">
    <location>
        <position position="272"/>
    </location>
    <ligand>
        <name>L-methionine</name>
        <dbReference type="ChEBI" id="CHEBI:57844"/>
        <note>ligand shared between two neighboring subunits</note>
    </ligand>
</feature>
<dbReference type="PIRSF" id="PIRSF000497">
    <property type="entry name" value="MAT"/>
    <property type="match status" value="1"/>
</dbReference>
<gene>
    <name evidence="10 16" type="primary">metK</name>
    <name evidence="16" type="ORF">DPPLL_01150</name>
</gene>
<feature type="binding site" evidence="10">
    <location>
        <position position="268"/>
    </location>
    <ligand>
        <name>ATP</name>
        <dbReference type="ChEBI" id="CHEBI:30616"/>
        <note>ligand shared between two neighboring subunits</note>
    </ligand>
</feature>
<comment type="similarity">
    <text evidence="2 10 12">Belongs to the AdoMet synthase family.</text>
</comment>
<evidence type="ECO:0000259" key="15">
    <source>
        <dbReference type="Pfam" id="PF02773"/>
    </source>
</evidence>
<comment type="pathway">
    <text evidence="1 10">Amino-acid biosynthesis; S-adenosyl-L-methionine biosynthesis; S-adenosyl-L-methionine from L-methionine: step 1/1.</text>
</comment>
<dbReference type="Pfam" id="PF00438">
    <property type="entry name" value="S-AdoMet_synt_N"/>
    <property type="match status" value="1"/>
</dbReference>
<evidence type="ECO:0000256" key="4">
    <source>
        <dbReference type="ARBA" id="ARBA00022679"/>
    </source>
</evidence>
<feature type="domain" description="S-adenosylmethionine synthetase C-terminal" evidence="15">
    <location>
        <begin position="235"/>
        <end position="374"/>
    </location>
</feature>
<keyword evidence="10" id="KW-0963">Cytoplasm</keyword>
<feature type="domain" description="S-adenosylmethionine synthetase central" evidence="14">
    <location>
        <begin position="116"/>
        <end position="233"/>
    </location>
</feature>
<evidence type="ECO:0000256" key="3">
    <source>
        <dbReference type="ARBA" id="ARBA00022563"/>
    </source>
</evidence>
<feature type="binding site" evidence="10">
    <location>
        <position position="241"/>
    </location>
    <ligand>
        <name>ATP</name>
        <dbReference type="ChEBI" id="CHEBI:30616"/>
        <note>ligand shared between two neighboring subunits</note>
    </ligand>
</feature>
<evidence type="ECO:0000256" key="2">
    <source>
        <dbReference type="ARBA" id="ARBA00009685"/>
    </source>
</evidence>
<keyword evidence="6 10" id="KW-0547">Nucleotide-binding</keyword>
<sequence length="387" mass="42293">MSSYLFTSESVSEGHPDKIADQISDAILDAIIAKDTAARVACETMVTTGMILVAGEITTATWVDMPDVARQTVREIGYNSSEMGFDWQSCAVLTSIDKQSPDIAQGVNEGSGLDLDQGAGDQGLMFGYACNDTEVFMPMPIHFAHRLTRRQAEVRKSGLLPWLRPDAKSQVTIEYVDKVPKRIDAVVLSTQHAPTISYEDLKEGVMEEIIKPVLPTEMLDKKTKFFINPTGRFVIGGPVGDCGVTGRKIIVDTYGGKGSHGGGAFSGKDPSKVDRSSSYMGRYIAKNLVAAGIADELEVQVAYAIGISQPVSVNINSFGTGKISDERIRELVLDHFDLRPKAIIQQLDLLRPIYKATAAYGHFGRKRDDFTWERTDKAEALRHDAGL</sequence>
<keyword evidence="17" id="KW-1185">Reference proteome</keyword>
<dbReference type="SUPFAM" id="SSF55973">
    <property type="entry name" value="S-adenosylmethionine synthetase"/>
    <property type="match status" value="3"/>
</dbReference>
<organism evidence="16 17">
    <name type="scientific">Desulfofustis limnaeus</name>
    <dbReference type="NCBI Taxonomy" id="2740163"/>
    <lineage>
        <taxon>Bacteria</taxon>
        <taxon>Pseudomonadati</taxon>
        <taxon>Thermodesulfobacteriota</taxon>
        <taxon>Desulfobulbia</taxon>
        <taxon>Desulfobulbales</taxon>
        <taxon>Desulfocapsaceae</taxon>
        <taxon>Desulfofustis</taxon>
    </lineage>
</organism>
<evidence type="ECO:0000256" key="11">
    <source>
        <dbReference type="RuleBase" id="RU000542"/>
    </source>
</evidence>
<dbReference type="PROSITE" id="PS00376">
    <property type="entry name" value="ADOMET_SYNTHASE_1"/>
    <property type="match status" value="1"/>
</dbReference>
<feature type="binding site" evidence="10">
    <location>
        <position position="17"/>
    </location>
    <ligand>
        <name>Mg(2+)</name>
        <dbReference type="ChEBI" id="CHEBI:18420"/>
    </ligand>
</feature>
<keyword evidence="5 10" id="KW-0479">Metal-binding</keyword>
<reference evidence="16 17" key="1">
    <citation type="submission" date="2022-01" db="EMBL/GenBank/DDBJ databases">
        <title>Desulfofustis limnae sp. nov., a novel mesophilic sulfate-reducing bacterium isolated from marsh soil.</title>
        <authorList>
            <person name="Watanabe M."/>
            <person name="Takahashi A."/>
            <person name="Kojima H."/>
            <person name="Fukui M."/>
        </authorList>
    </citation>
    <scope>NUCLEOTIDE SEQUENCE [LARGE SCALE GENOMIC DNA]</scope>
    <source>
        <strain evidence="16 17">PPLL</strain>
    </source>
</reference>
<evidence type="ECO:0000259" key="13">
    <source>
        <dbReference type="Pfam" id="PF00438"/>
    </source>
</evidence>
<feature type="binding site" description="in other chain" evidence="10">
    <location>
        <begin position="232"/>
        <end position="233"/>
    </location>
    <ligand>
        <name>ATP</name>
        <dbReference type="ChEBI" id="CHEBI:30616"/>
        <note>ligand shared between two neighboring subunits</note>
    </ligand>
</feature>
<comment type="catalytic activity">
    <reaction evidence="10">
        <text>L-methionine + ATP + H2O = S-adenosyl-L-methionine + phosphate + diphosphate</text>
        <dbReference type="Rhea" id="RHEA:21080"/>
        <dbReference type="ChEBI" id="CHEBI:15377"/>
        <dbReference type="ChEBI" id="CHEBI:30616"/>
        <dbReference type="ChEBI" id="CHEBI:33019"/>
        <dbReference type="ChEBI" id="CHEBI:43474"/>
        <dbReference type="ChEBI" id="CHEBI:57844"/>
        <dbReference type="ChEBI" id="CHEBI:59789"/>
        <dbReference type="EC" id="2.5.1.6"/>
    </reaction>
</comment>
<feature type="binding site" description="in other chain" evidence="10">
    <location>
        <position position="56"/>
    </location>
    <ligand>
        <name>L-methionine</name>
        <dbReference type="ChEBI" id="CHEBI:57844"/>
        <note>ligand shared between two neighboring subunits</note>
    </ligand>
</feature>
<dbReference type="Pfam" id="PF02773">
    <property type="entry name" value="S-AdoMet_synt_C"/>
    <property type="match status" value="1"/>
</dbReference>
<dbReference type="InterPro" id="IPR022628">
    <property type="entry name" value="S-AdoMet_synt_N"/>
</dbReference>
<comment type="subunit">
    <text evidence="10">Homotetramer; dimer of dimers.</text>
</comment>
<dbReference type="Proteomes" id="UP000830055">
    <property type="component" value="Chromosome"/>
</dbReference>
<dbReference type="RefSeq" id="WP_284152884.1">
    <property type="nucleotide sequence ID" value="NZ_AP025516.1"/>
</dbReference>
<dbReference type="CDD" id="cd18079">
    <property type="entry name" value="S-AdoMet_synt"/>
    <property type="match status" value="1"/>
</dbReference>
<evidence type="ECO:0000256" key="12">
    <source>
        <dbReference type="RuleBase" id="RU004462"/>
    </source>
</evidence>
<feature type="binding site" description="in other chain" evidence="10">
    <location>
        <position position="15"/>
    </location>
    <ligand>
        <name>ATP</name>
        <dbReference type="ChEBI" id="CHEBI:30616"/>
        <note>ligand shared between two neighboring subunits</note>
    </ligand>
</feature>
<feature type="region of interest" description="Flexible loop" evidence="10">
    <location>
        <begin position="99"/>
        <end position="109"/>
    </location>
</feature>
<feature type="binding site" description="in other chain" evidence="10">
    <location>
        <begin position="166"/>
        <end position="168"/>
    </location>
    <ligand>
        <name>ATP</name>
        <dbReference type="ChEBI" id="CHEBI:30616"/>
        <note>ligand shared between two neighboring subunits</note>
    </ligand>
</feature>
<protein>
    <recommendedName>
        <fullName evidence="10">S-adenosylmethionine synthase</fullName>
        <shortName evidence="10">AdoMet synthase</shortName>
        <ecNumber evidence="10">2.5.1.6</ecNumber>
    </recommendedName>
    <alternativeName>
        <fullName evidence="10">MAT</fullName>
    </alternativeName>
    <alternativeName>
        <fullName evidence="10">Methionine adenosyltransferase</fullName>
    </alternativeName>
</protein>
<evidence type="ECO:0000313" key="16">
    <source>
        <dbReference type="EMBL" id="BDD85750.1"/>
    </source>
</evidence>
<dbReference type="InterPro" id="IPR022630">
    <property type="entry name" value="S-AdoMet_synt_C"/>
</dbReference>
<evidence type="ECO:0000256" key="9">
    <source>
        <dbReference type="ARBA" id="ARBA00022958"/>
    </source>
</evidence>
<comment type="function">
    <text evidence="10">Catalyzes the formation of S-adenosylmethionine (AdoMet) from methionine and ATP. The overall synthetic reaction is composed of two sequential steps, AdoMet formation and the subsequent tripolyphosphate hydrolysis which occurs prior to release of AdoMet from the enzyme.</text>
</comment>
<feature type="binding site" description="in other chain" evidence="10">
    <location>
        <position position="99"/>
    </location>
    <ligand>
        <name>L-methionine</name>
        <dbReference type="ChEBI" id="CHEBI:57844"/>
        <note>ligand shared between two neighboring subunits</note>
    </ligand>
</feature>
<evidence type="ECO:0000256" key="8">
    <source>
        <dbReference type="ARBA" id="ARBA00022842"/>
    </source>
</evidence>
<keyword evidence="3 10" id="KW-0554">One-carbon metabolism</keyword>
<evidence type="ECO:0000256" key="7">
    <source>
        <dbReference type="ARBA" id="ARBA00022840"/>
    </source>
</evidence>
<dbReference type="HAMAP" id="MF_00086">
    <property type="entry name" value="S_AdoMet_synth1"/>
    <property type="match status" value="1"/>
</dbReference>
<evidence type="ECO:0000313" key="17">
    <source>
        <dbReference type="Proteomes" id="UP000830055"/>
    </source>
</evidence>
<comment type="subcellular location">
    <subcellularLocation>
        <location evidence="10 11">Cytoplasm</location>
    </subcellularLocation>
</comment>